<reference evidence="16 17" key="1">
    <citation type="submission" date="2023-07" db="EMBL/GenBank/DDBJ databases">
        <title>Sorghum-associated microbial communities from plants grown in Nebraska, USA.</title>
        <authorList>
            <person name="Schachtman D."/>
        </authorList>
    </citation>
    <scope>NUCLEOTIDE SEQUENCE [LARGE SCALE GENOMIC DNA]</scope>
    <source>
        <strain evidence="16 17">BE57</strain>
    </source>
</reference>
<dbReference type="EC" id="3.4.11.2" evidence="4"/>
<evidence type="ECO:0000256" key="1">
    <source>
        <dbReference type="ARBA" id="ARBA00000098"/>
    </source>
</evidence>
<dbReference type="Gene3D" id="1.10.390.10">
    <property type="entry name" value="Neutral Protease Domain 2"/>
    <property type="match status" value="1"/>
</dbReference>
<evidence type="ECO:0000256" key="6">
    <source>
        <dbReference type="ARBA" id="ARBA00022438"/>
    </source>
</evidence>
<accession>A0ABU1R6X7</accession>
<dbReference type="Gene3D" id="2.60.40.1730">
    <property type="entry name" value="tricorn interacting facor f3 domain"/>
    <property type="match status" value="1"/>
</dbReference>
<dbReference type="Pfam" id="PF17900">
    <property type="entry name" value="Peptidase_M1_N"/>
    <property type="match status" value="1"/>
</dbReference>
<evidence type="ECO:0000256" key="9">
    <source>
        <dbReference type="ARBA" id="ARBA00022801"/>
    </source>
</evidence>
<dbReference type="CDD" id="cd09603">
    <property type="entry name" value="M1_APN_like"/>
    <property type="match status" value="1"/>
</dbReference>
<dbReference type="InterPro" id="IPR050344">
    <property type="entry name" value="Peptidase_M1_aminopeptidases"/>
</dbReference>
<evidence type="ECO:0000256" key="10">
    <source>
        <dbReference type="ARBA" id="ARBA00022833"/>
    </source>
</evidence>
<keyword evidence="12" id="KW-0732">Signal</keyword>
<dbReference type="Proteomes" id="UP001264980">
    <property type="component" value="Unassembled WGS sequence"/>
</dbReference>
<evidence type="ECO:0000256" key="2">
    <source>
        <dbReference type="ARBA" id="ARBA00001947"/>
    </source>
</evidence>
<keyword evidence="11" id="KW-0482">Metalloprotease</keyword>
<dbReference type="InterPro" id="IPR014782">
    <property type="entry name" value="Peptidase_M1_dom"/>
</dbReference>
<feature type="chain" id="PRO_5046785289" description="Aminopeptidase N" evidence="12">
    <location>
        <begin position="19"/>
        <end position="746"/>
    </location>
</feature>
<name>A0ABU1R6X7_9BACT</name>
<evidence type="ECO:0000259" key="14">
    <source>
        <dbReference type="Pfam" id="PF17900"/>
    </source>
</evidence>
<evidence type="ECO:0000313" key="17">
    <source>
        <dbReference type="Proteomes" id="UP001264980"/>
    </source>
</evidence>
<feature type="domain" description="Peptidase M1 membrane alanine aminopeptidase" evidence="13">
    <location>
        <begin position="317"/>
        <end position="465"/>
    </location>
</feature>
<dbReference type="RefSeq" id="WP_309990899.1">
    <property type="nucleotide sequence ID" value="NZ_JAVDTI010000007.1"/>
</dbReference>
<evidence type="ECO:0000259" key="13">
    <source>
        <dbReference type="Pfam" id="PF01433"/>
    </source>
</evidence>
<dbReference type="PANTHER" id="PTHR11533">
    <property type="entry name" value="PROTEASE M1 ZINC METALLOPROTEASE"/>
    <property type="match status" value="1"/>
</dbReference>
<comment type="caution">
    <text evidence="16">The sequence shown here is derived from an EMBL/GenBank/DDBJ whole genome shotgun (WGS) entry which is preliminary data.</text>
</comment>
<evidence type="ECO:0000256" key="8">
    <source>
        <dbReference type="ARBA" id="ARBA00022723"/>
    </source>
</evidence>
<evidence type="ECO:0000256" key="5">
    <source>
        <dbReference type="ARBA" id="ARBA00015611"/>
    </source>
</evidence>
<proteinExistence type="inferred from homology"/>
<keyword evidence="10" id="KW-0862">Zinc</keyword>
<comment type="similarity">
    <text evidence="3">Belongs to the peptidase M1 family.</text>
</comment>
<dbReference type="PRINTS" id="PR00756">
    <property type="entry name" value="ALADIPTASE"/>
</dbReference>
<evidence type="ECO:0000256" key="3">
    <source>
        <dbReference type="ARBA" id="ARBA00010136"/>
    </source>
</evidence>
<keyword evidence="7" id="KW-0645">Protease</keyword>
<evidence type="ECO:0000259" key="15">
    <source>
        <dbReference type="Pfam" id="PF18962"/>
    </source>
</evidence>
<dbReference type="NCBIfam" id="TIGR04183">
    <property type="entry name" value="Por_Secre_tail"/>
    <property type="match status" value="1"/>
</dbReference>
<comment type="catalytic activity">
    <reaction evidence="1">
        <text>Release of an N-terminal amino acid, Xaa-|-Yaa- from a peptide, amide or arylamide. Xaa is preferably Ala, but may be most amino acids including Pro (slow action). When a terminal hydrophobic residue is followed by a prolyl residue, the two may be released as an intact Xaa-Pro dipeptide.</text>
        <dbReference type="EC" id="3.4.11.2"/>
    </reaction>
</comment>
<evidence type="ECO:0000256" key="4">
    <source>
        <dbReference type="ARBA" id="ARBA00012564"/>
    </source>
</evidence>
<protein>
    <recommendedName>
        <fullName evidence="5">Aminopeptidase N</fullName>
        <ecNumber evidence="4">3.4.11.2</ecNumber>
    </recommendedName>
</protein>
<feature type="domain" description="Secretion system C-terminal sorting" evidence="15">
    <location>
        <begin position="669"/>
        <end position="735"/>
    </location>
</feature>
<keyword evidence="8" id="KW-0479">Metal-binding</keyword>
<feature type="domain" description="Aminopeptidase N-like N-terminal" evidence="14">
    <location>
        <begin position="59"/>
        <end position="232"/>
    </location>
</feature>
<keyword evidence="6" id="KW-0031">Aminopeptidase</keyword>
<comment type="cofactor">
    <cofactor evidence="2">
        <name>Zn(2+)</name>
        <dbReference type="ChEBI" id="CHEBI:29105"/>
    </cofactor>
</comment>
<keyword evidence="17" id="KW-1185">Reference proteome</keyword>
<keyword evidence="9" id="KW-0378">Hydrolase</keyword>
<dbReference type="Pfam" id="PF01433">
    <property type="entry name" value="Peptidase_M1"/>
    <property type="match status" value="1"/>
</dbReference>
<dbReference type="SUPFAM" id="SSF55486">
    <property type="entry name" value="Metalloproteases ('zincins'), catalytic domain"/>
    <property type="match status" value="1"/>
</dbReference>
<dbReference type="InterPro" id="IPR027268">
    <property type="entry name" value="Peptidase_M4/M1_CTD_sf"/>
</dbReference>
<dbReference type="InterPro" id="IPR045357">
    <property type="entry name" value="Aminopeptidase_N-like_N"/>
</dbReference>
<dbReference type="EMBL" id="JAVDTI010000007">
    <property type="protein sequence ID" value="MDR6808674.1"/>
    <property type="molecule type" value="Genomic_DNA"/>
</dbReference>
<dbReference type="InterPro" id="IPR042097">
    <property type="entry name" value="Aminopeptidase_N-like_N_sf"/>
</dbReference>
<evidence type="ECO:0000313" key="16">
    <source>
        <dbReference type="EMBL" id="MDR6808674.1"/>
    </source>
</evidence>
<evidence type="ECO:0000256" key="7">
    <source>
        <dbReference type="ARBA" id="ARBA00022670"/>
    </source>
</evidence>
<feature type="signal peptide" evidence="12">
    <location>
        <begin position="1"/>
        <end position="18"/>
    </location>
</feature>
<organism evidence="16 17">
    <name type="scientific">Dyadobacter fermentans</name>
    <dbReference type="NCBI Taxonomy" id="94254"/>
    <lineage>
        <taxon>Bacteria</taxon>
        <taxon>Pseudomonadati</taxon>
        <taxon>Bacteroidota</taxon>
        <taxon>Cytophagia</taxon>
        <taxon>Cytophagales</taxon>
        <taxon>Spirosomataceae</taxon>
        <taxon>Dyadobacter</taxon>
    </lineage>
</organism>
<evidence type="ECO:0000256" key="12">
    <source>
        <dbReference type="SAM" id="SignalP"/>
    </source>
</evidence>
<dbReference type="InterPro" id="IPR026444">
    <property type="entry name" value="Secre_tail"/>
</dbReference>
<sequence length="746" mass="82293">MRTPFLLFFLLLVVRAMGQESFADFSTSDIAVLESRSAGLRLNASGLRVLASNNFDVKYYRCEWEVDPAVNNIKGAVTPYFVMTTAGNSITLDLSNALTVSSVQQHGSNVAFTHTGDALMITLQSPLGVGTKDSVTISYEGTPPPTNAAFVVTTHGASATPVLWTLSEPYGSRDWWPCKNGLDDKADSLDIYITHPAAYKAASNGLLKSETAVAGSKTRTHWKHRYAIASYLVAIAVTNYNVLDNSVMIGGTNVPFKTYCYPESQATFQGGVQNALNAMVQFSNLFGDYPFKNEKYGHVQFGWGGGMEHQTCSFMVNMAETLIAHELGHQWFGDKVTCGSWEDIWLNEGFATHLASIYSEAKYPANTKTTRTNEINTITSQPGGSVWVDNVSDVNRIFSNRLSYLKGSHLLYMLRWILGDATFFTGVSNYINDPSLAYGYVTTANLKSHLEAASGKNLTYFFDQWFTGQGYPSYQVEWYPAGNAVQVKLNQTQSHASVSFFQLPVPLLFRNANTNEQKLVVLNNISNGQFFIENLGFEATEVIFDPDVWLITRNNTLTKTSGPLPVVFTEFNAECRGNNARLSWATTEEVNADYFEILGSSDARNWEAIGQVAAAGNSKERNEYFFTAEAVLNRSYYRIKEYDKDGKTQETRVVTVDCDVESGNVLLAPNPVQSVLQVTIPGPYKTLKLVAITDVSGKKYALNGSQTADLKGKIQLNVSHLPAGLYVLTVRAGNAGELRNVKFLKE</sequence>
<gene>
    <name evidence="16" type="ORF">J2W84_005738</name>
</gene>
<dbReference type="SUPFAM" id="SSF63737">
    <property type="entry name" value="Leukotriene A4 hydrolase N-terminal domain"/>
    <property type="match status" value="1"/>
</dbReference>
<dbReference type="InterPro" id="IPR001930">
    <property type="entry name" value="Peptidase_M1"/>
</dbReference>
<dbReference type="Pfam" id="PF18962">
    <property type="entry name" value="Por_Secre_tail"/>
    <property type="match status" value="1"/>
</dbReference>
<dbReference type="PANTHER" id="PTHR11533:SF174">
    <property type="entry name" value="PUROMYCIN-SENSITIVE AMINOPEPTIDASE-RELATED"/>
    <property type="match status" value="1"/>
</dbReference>
<evidence type="ECO:0000256" key="11">
    <source>
        <dbReference type="ARBA" id="ARBA00023049"/>
    </source>
</evidence>